<dbReference type="Pfam" id="PF13560">
    <property type="entry name" value="HTH_31"/>
    <property type="match status" value="1"/>
</dbReference>
<organism evidence="2 3">
    <name type="scientific">Streptomyces rhizosphaericus</name>
    <dbReference type="NCBI Taxonomy" id="114699"/>
    <lineage>
        <taxon>Bacteria</taxon>
        <taxon>Bacillati</taxon>
        <taxon>Actinomycetota</taxon>
        <taxon>Actinomycetes</taxon>
        <taxon>Kitasatosporales</taxon>
        <taxon>Streptomycetaceae</taxon>
        <taxon>Streptomyces</taxon>
        <taxon>Streptomyces violaceusniger group</taxon>
    </lineage>
</organism>
<gene>
    <name evidence="2" type="ORF">G4H13_32470</name>
</gene>
<dbReference type="GO" id="GO:0003677">
    <property type="term" value="F:DNA binding"/>
    <property type="evidence" value="ECO:0007669"/>
    <property type="project" value="InterPro"/>
</dbReference>
<dbReference type="InterPro" id="IPR010982">
    <property type="entry name" value="Lambda_DNA-bd_dom_sf"/>
</dbReference>
<feature type="domain" description="DUF5753" evidence="1">
    <location>
        <begin position="103"/>
        <end position="281"/>
    </location>
</feature>
<accession>A0A6G4AQ89</accession>
<comment type="caution">
    <text evidence="2">The sequence shown here is derived from an EMBL/GenBank/DDBJ whole genome shotgun (WGS) entry which is preliminary data.</text>
</comment>
<protein>
    <submittedName>
        <fullName evidence="2">Helix-turn-helix domain-containing protein</fullName>
    </submittedName>
</protein>
<name>A0A6G4AQ89_9ACTN</name>
<proteinExistence type="predicted"/>
<dbReference type="SUPFAM" id="SSF47413">
    <property type="entry name" value="lambda repressor-like DNA-binding domains"/>
    <property type="match status" value="1"/>
</dbReference>
<evidence type="ECO:0000259" key="1">
    <source>
        <dbReference type="Pfam" id="PF19054"/>
    </source>
</evidence>
<evidence type="ECO:0000313" key="2">
    <source>
        <dbReference type="EMBL" id="NEW74954.1"/>
    </source>
</evidence>
<dbReference type="AlphaFoldDB" id="A0A6G4AQ89"/>
<evidence type="ECO:0000313" key="3">
    <source>
        <dbReference type="Proteomes" id="UP000476310"/>
    </source>
</evidence>
<dbReference type="Pfam" id="PF19054">
    <property type="entry name" value="DUF5753"/>
    <property type="match status" value="1"/>
</dbReference>
<keyword evidence="3" id="KW-1185">Reference proteome</keyword>
<reference evidence="2" key="1">
    <citation type="submission" date="2020-02" db="EMBL/GenBank/DDBJ databases">
        <title>A new Streptomyces sp. for controlling soil-borne diseases.</title>
        <authorList>
            <person name="Li X."/>
            <person name="Tian Y."/>
            <person name="Gao K."/>
        </authorList>
    </citation>
    <scope>NUCLEOTIDE SEQUENCE [LARGE SCALE GENOMIC DNA]</scope>
    <source>
        <strain evidence="2">0250</strain>
    </source>
</reference>
<dbReference type="InterPro" id="IPR043917">
    <property type="entry name" value="DUF5753"/>
</dbReference>
<dbReference type="Gene3D" id="1.10.260.40">
    <property type="entry name" value="lambda repressor-like DNA-binding domains"/>
    <property type="match status" value="1"/>
</dbReference>
<dbReference type="Proteomes" id="UP000476310">
    <property type="component" value="Unassembled WGS sequence"/>
</dbReference>
<dbReference type="EMBL" id="JAAIKT010000050">
    <property type="protein sequence ID" value="NEW74954.1"/>
    <property type="molecule type" value="Genomic_DNA"/>
</dbReference>
<sequence length="292" mass="31825">MQGNSTSTVLGRRLGGELTKLRTAAGLTQTHAAKVLTGSTTKVAKMEGGWVPMRDPDIRALCELYGLSDPAAVGGLLELARVDRERRKAKGWWNEFPNLGDMQEYVALENAATSIRTWQLCLVPGLLQTPGYARALAMGNSTKGHPDRGETLVATRIARQRRLSEEPTLDLWAVVHESALRHRVGGTAVMREQLKRLEEAAQQPNITIQILPFEAGEHLGMGGAFNIISFAEPGAMDVVYTETAFGQLWVEGGDEAAQHQELFEKIARHALAESESRSFIEALRGDVSNGGI</sequence>
<dbReference type="RefSeq" id="WP_086885798.1">
    <property type="nucleotide sequence ID" value="NZ_BAAAIG010000133.1"/>
</dbReference>